<protein>
    <submittedName>
        <fullName evidence="1">Putative secreted protein</fullName>
    </submittedName>
</protein>
<name>A0A2M4B5F1_9DIPT</name>
<dbReference type="EMBL" id="GGFK01014717">
    <property type="protein sequence ID" value="MBW48038.1"/>
    <property type="molecule type" value="Transcribed_RNA"/>
</dbReference>
<accession>A0A2M4B5F1</accession>
<organism evidence="1">
    <name type="scientific">Anopheles triannulatus</name>
    <dbReference type="NCBI Taxonomy" id="58253"/>
    <lineage>
        <taxon>Eukaryota</taxon>
        <taxon>Metazoa</taxon>
        <taxon>Ecdysozoa</taxon>
        <taxon>Arthropoda</taxon>
        <taxon>Hexapoda</taxon>
        <taxon>Insecta</taxon>
        <taxon>Pterygota</taxon>
        <taxon>Neoptera</taxon>
        <taxon>Endopterygota</taxon>
        <taxon>Diptera</taxon>
        <taxon>Nematocera</taxon>
        <taxon>Culicoidea</taxon>
        <taxon>Culicidae</taxon>
        <taxon>Anophelinae</taxon>
        <taxon>Anopheles</taxon>
    </lineage>
</organism>
<dbReference type="AlphaFoldDB" id="A0A2M4B5F1"/>
<reference evidence="1" key="1">
    <citation type="submission" date="2018-01" db="EMBL/GenBank/DDBJ databases">
        <title>An insight into the sialome of Amazonian anophelines.</title>
        <authorList>
            <person name="Ribeiro J.M."/>
            <person name="Scarpassa V."/>
            <person name="Calvo E."/>
        </authorList>
    </citation>
    <scope>NUCLEOTIDE SEQUENCE</scope>
    <source>
        <tissue evidence="1">Salivary glands</tissue>
    </source>
</reference>
<sequence length="134" mass="15320">MIVTVSSAISLSITVASVALTAPSLSVAFWTTWSATTSSHATWWRAAHTTTPAHRTHGTHVVWLGRCLLYIYFLSRDGLFRCFQQFVHNLLGVECDEAKSFTLVLLLVERHLYLYNVAKLSEKYFDFLIAYFRR</sequence>
<proteinExistence type="predicted"/>
<evidence type="ECO:0000313" key="1">
    <source>
        <dbReference type="EMBL" id="MBW48038.1"/>
    </source>
</evidence>